<sequence length="242" mass="26646">MTENIKYALVECMDEHAVVGPKTIKFGIVASALTRYSPESNEQVYPIEDRQLIDSLRPRIFNGLKKVSQQLDRILAFTSHPGCGGAIAQGITEQQTPELTMEMCKVNNVIYAGHLPIRTTPGPLPGNPRVNAGMLRDLDDHHHTASRLVITVGGGISGKEIREISSGGEAFHISCDWLHNAPSVNPHEVKEYLGLHLNIAREIAEGVRRSRNPFVVFDTGRLPNSISEVNRKKVEEALGNLT</sequence>
<accession>A0A1F7XUN0</accession>
<reference evidence="1 2" key="1">
    <citation type="journal article" date="2016" name="Nat. Commun.">
        <title>Thousands of microbial genomes shed light on interconnected biogeochemical processes in an aquifer system.</title>
        <authorList>
            <person name="Anantharaman K."/>
            <person name="Brown C.T."/>
            <person name="Hug L.A."/>
            <person name="Sharon I."/>
            <person name="Castelle C.J."/>
            <person name="Probst A.J."/>
            <person name="Thomas B.C."/>
            <person name="Singh A."/>
            <person name="Wilkins M.J."/>
            <person name="Karaoz U."/>
            <person name="Brodie E.L."/>
            <person name="Williams K.H."/>
            <person name="Hubbard S.S."/>
            <person name="Banfield J.F."/>
        </authorList>
    </citation>
    <scope>NUCLEOTIDE SEQUENCE [LARGE SCALE GENOMIC DNA]</scope>
</reference>
<protein>
    <submittedName>
        <fullName evidence="1">Uncharacterized protein</fullName>
    </submittedName>
</protein>
<proteinExistence type="predicted"/>
<dbReference type="AlphaFoldDB" id="A0A1F7XUN0"/>
<comment type="caution">
    <text evidence="1">The sequence shown here is derived from an EMBL/GenBank/DDBJ whole genome shotgun (WGS) entry which is preliminary data.</text>
</comment>
<dbReference type="Proteomes" id="UP000178446">
    <property type="component" value="Unassembled WGS sequence"/>
</dbReference>
<organism evidence="1 2">
    <name type="scientific">Candidatus Woesebacteria bacterium RIFCSPHIGHO2_01_FULL_37_10</name>
    <dbReference type="NCBI Taxonomy" id="1802489"/>
    <lineage>
        <taxon>Bacteria</taxon>
        <taxon>Candidatus Woeseibacteriota</taxon>
    </lineage>
</organism>
<name>A0A1F7XUN0_9BACT</name>
<evidence type="ECO:0000313" key="1">
    <source>
        <dbReference type="EMBL" id="OGM18088.1"/>
    </source>
</evidence>
<evidence type="ECO:0000313" key="2">
    <source>
        <dbReference type="Proteomes" id="UP000178446"/>
    </source>
</evidence>
<gene>
    <name evidence="1" type="ORF">A2685_02865</name>
</gene>
<dbReference type="EMBL" id="MGGB01000057">
    <property type="protein sequence ID" value="OGM18088.1"/>
    <property type="molecule type" value="Genomic_DNA"/>
</dbReference>